<dbReference type="Proteomes" id="UP000502508">
    <property type="component" value="Chromosome"/>
</dbReference>
<feature type="compositionally biased region" description="Pro residues" evidence="1">
    <location>
        <begin position="101"/>
        <end position="115"/>
    </location>
</feature>
<reference evidence="4 5" key="1">
    <citation type="submission" date="2020-03" db="EMBL/GenBank/DDBJ databases">
        <title>Whole genome shotgun sequence of Phytohabitans flavus NBRC 107702.</title>
        <authorList>
            <person name="Komaki H."/>
            <person name="Tamura T."/>
        </authorList>
    </citation>
    <scope>NUCLEOTIDE SEQUENCE [LARGE SCALE GENOMIC DNA]</scope>
    <source>
        <strain evidence="4 5">NBRC 107702</strain>
    </source>
</reference>
<evidence type="ECO:0000259" key="3">
    <source>
        <dbReference type="Pfam" id="PF20059"/>
    </source>
</evidence>
<evidence type="ECO:0000313" key="4">
    <source>
        <dbReference type="EMBL" id="BCB80512.1"/>
    </source>
</evidence>
<accession>A0A6F8Y316</accession>
<feature type="transmembrane region" description="Helical" evidence="2">
    <location>
        <begin position="21"/>
        <end position="42"/>
    </location>
</feature>
<feature type="domain" description="DUF6458" evidence="3">
    <location>
        <begin position="23"/>
        <end position="78"/>
    </location>
</feature>
<evidence type="ECO:0000256" key="2">
    <source>
        <dbReference type="SAM" id="Phobius"/>
    </source>
</evidence>
<sequence>MRYVPLPGILLRIAHNGRCNGAMGISGGIFLIALGAVLAFAINLNPFWIDIDMVGVVLILAGVAVIVVTLWYWKDRRRRVIRSWIEENRLSHQTGDGGSQPPIPPEMPPPPSPSG</sequence>
<keyword evidence="2" id="KW-1133">Transmembrane helix</keyword>
<dbReference type="InterPro" id="IPR045597">
    <property type="entry name" value="DUF6458"/>
</dbReference>
<name>A0A6F8Y316_9ACTN</name>
<dbReference type="AlphaFoldDB" id="A0A6F8Y316"/>
<keyword evidence="2" id="KW-0472">Membrane</keyword>
<dbReference type="KEGG" id="pfla:Pflav_069220"/>
<proteinExistence type="predicted"/>
<dbReference type="EMBL" id="AP022870">
    <property type="protein sequence ID" value="BCB80512.1"/>
    <property type="molecule type" value="Genomic_DNA"/>
</dbReference>
<feature type="region of interest" description="Disordered" evidence="1">
    <location>
        <begin position="91"/>
        <end position="115"/>
    </location>
</feature>
<reference evidence="4 5" key="2">
    <citation type="submission" date="2020-03" db="EMBL/GenBank/DDBJ databases">
        <authorList>
            <person name="Ichikawa N."/>
            <person name="Kimura A."/>
            <person name="Kitahashi Y."/>
            <person name="Uohara A."/>
        </authorList>
    </citation>
    <scope>NUCLEOTIDE SEQUENCE [LARGE SCALE GENOMIC DNA]</scope>
    <source>
        <strain evidence="4 5">NBRC 107702</strain>
    </source>
</reference>
<evidence type="ECO:0000313" key="5">
    <source>
        <dbReference type="Proteomes" id="UP000502508"/>
    </source>
</evidence>
<organism evidence="4 5">
    <name type="scientific">Phytohabitans flavus</name>
    <dbReference type="NCBI Taxonomy" id="1076124"/>
    <lineage>
        <taxon>Bacteria</taxon>
        <taxon>Bacillati</taxon>
        <taxon>Actinomycetota</taxon>
        <taxon>Actinomycetes</taxon>
        <taxon>Micromonosporales</taxon>
        <taxon>Micromonosporaceae</taxon>
    </lineage>
</organism>
<feature type="transmembrane region" description="Helical" evidence="2">
    <location>
        <begin position="54"/>
        <end position="73"/>
    </location>
</feature>
<dbReference type="Pfam" id="PF20059">
    <property type="entry name" value="DUF6458"/>
    <property type="match status" value="1"/>
</dbReference>
<protein>
    <recommendedName>
        <fullName evidence="3">DUF6458 domain-containing protein</fullName>
    </recommendedName>
</protein>
<keyword evidence="2" id="KW-0812">Transmembrane</keyword>
<gene>
    <name evidence="4" type="ORF">Pflav_069220</name>
</gene>
<keyword evidence="5" id="KW-1185">Reference proteome</keyword>
<evidence type="ECO:0000256" key="1">
    <source>
        <dbReference type="SAM" id="MobiDB-lite"/>
    </source>
</evidence>
<dbReference type="RefSeq" id="WP_377307698.1">
    <property type="nucleotide sequence ID" value="NZ_JBHTHL010000001.1"/>
</dbReference>